<dbReference type="AlphaFoldDB" id="A0A6N2AWU2"/>
<evidence type="ECO:0008006" key="2">
    <source>
        <dbReference type="Google" id="ProtNLM"/>
    </source>
</evidence>
<comment type="caution">
    <text evidence="1">The sequence shown here is derived from an EMBL/GenBank/DDBJ whole genome shotgun (WGS) entry which is preliminary data.</text>
</comment>
<sequence length="339" mass="38622">MRVALLGRNKLGMVDGSCKKEVFPEHMGSHWERVNVLVLSWLMNTVEKGLLGGKMYNSYALEVWDDLYERFNKIDGSRACNLHKQYATLSQGASPASSSSNLDMAMFTRNDFARYKKNYNLQSEFYKMKGHTKDVCYKLVGYPSDFNKFIKKGVQTWNNGYNSNARAHNVMTDQLQASEQCDMMGDPFENIAEQNKEDHKDINLLDKPVVVSRGIYLHNGAVAKVTHAGHSNIIARTSLTNVFQLPRFKFNFIFVSKLTKELGCSVSFFPDFCLFKDISNGMVRQIGREENQLYILTRSTKVQQPQLQNNGCVLSVKGSHAGQMSKDVKLWHKRQGMLL</sequence>
<proteinExistence type="predicted"/>
<accession>A0A6N2AWU2</accession>
<organism evidence="1">
    <name type="scientific">Solanum chilense</name>
    <name type="common">Tomato</name>
    <name type="synonym">Lycopersicon chilense</name>
    <dbReference type="NCBI Taxonomy" id="4083"/>
    <lineage>
        <taxon>Eukaryota</taxon>
        <taxon>Viridiplantae</taxon>
        <taxon>Streptophyta</taxon>
        <taxon>Embryophyta</taxon>
        <taxon>Tracheophyta</taxon>
        <taxon>Spermatophyta</taxon>
        <taxon>Magnoliopsida</taxon>
        <taxon>eudicotyledons</taxon>
        <taxon>Gunneridae</taxon>
        <taxon>Pentapetalae</taxon>
        <taxon>asterids</taxon>
        <taxon>lamiids</taxon>
        <taxon>Solanales</taxon>
        <taxon>Solanaceae</taxon>
        <taxon>Solanoideae</taxon>
        <taxon>Solaneae</taxon>
        <taxon>Solanum</taxon>
        <taxon>Solanum subgen. Lycopersicon</taxon>
    </lineage>
</organism>
<gene>
    <name evidence="1" type="ORF">EJD97_022990</name>
</gene>
<name>A0A6N2AWU2_SOLCI</name>
<dbReference type="PANTHER" id="PTHR37610:SF78">
    <property type="entry name" value="GAG-POLYPEPTIDE OF LTR COPIA-TYPE-RELATED"/>
    <property type="match status" value="1"/>
</dbReference>
<evidence type="ECO:0000313" key="1">
    <source>
        <dbReference type="EMBL" id="TMW85531.1"/>
    </source>
</evidence>
<dbReference type="PANTHER" id="PTHR37610">
    <property type="entry name" value="CCHC-TYPE DOMAIN-CONTAINING PROTEIN"/>
    <property type="match status" value="1"/>
</dbReference>
<dbReference type="EMBL" id="RXGB01007362">
    <property type="protein sequence ID" value="TMW85531.1"/>
    <property type="molecule type" value="Genomic_DNA"/>
</dbReference>
<reference evidence="1" key="1">
    <citation type="submission" date="2019-05" db="EMBL/GenBank/DDBJ databases">
        <title>The de novo reference genome and transcriptome assemblies of the wild tomato species Solanum chilense.</title>
        <authorList>
            <person name="Stam R."/>
            <person name="Nosenko T."/>
            <person name="Hoerger A.C."/>
            <person name="Stephan W."/>
            <person name="Seidel M.A."/>
            <person name="Kuhn J.M.M."/>
            <person name="Haberer G."/>
            <person name="Tellier A."/>
        </authorList>
    </citation>
    <scope>NUCLEOTIDE SEQUENCE</scope>
    <source>
        <tissue evidence="1">Mature leaves</tissue>
    </source>
</reference>
<protein>
    <recommendedName>
        <fullName evidence="2">Retrotransposon Copia-like N-terminal domain-containing protein</fullName>
    </recommendedName>
</protein>